<dbReference type="EMBL" id="BGZK01000838">
    <property type="protein sequence ID" value="GBP62327.1"/>
    <property type="molecule type" value="Genomic_DNA"/>
</dbReference>
<sequence>MKELVCLLIFLDPIECLDLGIFSRTNDQEKRDKPEDVLGLCFVEKVNLSVPAVVTASGTAAVGGVRPRWGA</sequence>
<accession>A0A4C1XJ77</accession>
<keyword evidence="1" id="KW-0732">Signal</keyword>
<comment type="caution">
    <text evidence="2">The sequence shown here is derived from an EMBL/GenBank/DDBJ whole genome shotgun (WGS) entry which is preliminary data.</text>
</comment>
<protein>
    <recommendedName>
        <fullName evidence="4">Secreted protein</fullName>
    </recommendedName>
</protein>
<dbReference type="AlphaFoldDB" id="A0A4C1XJ77"/>
<proteinExistence type="predicted"/>
<name>A0A4C1XJ77_EUMVA</name>
<feature type="chain" id="PRO_5020031755" description="Secreted protein" evidence="1">
    <location>
        <begin position="17"/>
        <end position="71"/>
    </location>
</feature>
<evidence type="ECO:0000313" key="2">
    <source>
        <dbReference type="EMBL" id="GBP62327.1"/>
    </source>
</evidence>
<organism evidence="2 3">
    <name type="scientific">Eumeta variegata</name>
    <name type="common">Bagworm moth</name>
    <name type="synonym">Eumeta japonica</name>
    <dbReference type="NCBI Taxonomy" id="151549"/>
    <lineage>
        <taxon>Eukaryota</taxon>
        <taxon>Metazoa</taxon>
        <taxon>Ecdysozoa</taxon>
        <taxon>Arthropoda</taxon>
        <taxon>Hexapoda</taxon>
        <taxon>Insecta</taxon>
        <taxon>Pterygota</taxon>
        <taxon>Neoptera</taxon>
        <taxon>Endopterygota</taxon>
        <taxon>Lepidoptera</taxon>
        <taxon>Glossata</taxon>
        <taxon>Ditrysia</taxon>
        <taxon>Tineoidea</taxon>
        <taxon>Psychidae</taxon>
        <taxon>Oiketicinae</taxon>
        <taxon>Eumeta</taxon>
    </lineage>
</organism>
<gene>
    <name evidence="2" type="ORF">EVAR_48500_1</name>
</gene>
<evidence type="ECO:0008006" key="4">
    <source>
        <dbReference type="Google" id="ProtNLM"/>
    </source>
</evidence>
<evidence type="ECO:0000256" key="1">
    <source>
        <dbReference type="SAM" id="SignalP"/>
    </source>
</evidence>
<keyword evidence="3" id="KW-1185">Reference proteome</keyword>
<feature type="signal peptide" evidence="1">
    <location>
        <begin position="1"/>
        <end position="16"/>
    </location>
</feature>
<evidence type="ECO:0000313" key="3">
    <source>
        <dbReference type="Proteomes" id="UP000299102"/>
    </source>
</evidence>
<reference evidence="2 3" key="1">
    <citation type="journal article" date="2019" name="Commun. Biol.">
        <title>The bagworm genome reveals a unique fibroin gene that provides high tensile strength.</title>
        <authorList>
            <person name="Kono N."/>
            <person name="Nakamura H."/>
            <person name="Ohtoshi R."/>
            <person name="Tomita M."/>
            <person name="Numata K."/>
            <person name="Arakawa K."/>
        </authorList>
    </citation>
    <scope>NUCLEOTIDE SEQUENCE [LARGE SCALE GENOMIC DNA]</scope>
</reference>
<dbReference type="Proteomes" id="UP000299102">
    <property type="component" value="Unassembled WGS sequence"/>
</dbReference>